<evidence type="ECO:0000313" key="17">
    <source>
        <dbReference type="Proteomes" id="UP000137139"/>
    </source>
</evidence>
<keyword evidence="5" id="KW-1163">Viral penetration into host nucleus</keyword>
<evidence type="ECO:0000256" key="5">
    <source>
        <dbReference type="ARBA" id="ARBA00022524"/>
    </source>
</evidence>
<dbReference type="EMBL" id="GQ404851">
    <property type="protein sequence ID" value="ADD62466.1"/>
    <property type="molecule type" value="Genomic_DNA"/>
</dbReference>
<evidence type="ECO:0000256" key="4">
    <source>
        <dbReference type="ARBA" id="ARBA00022431"/>
    </source>
</evidence>
<keyword evidence="17" id="KW-1185">Reference proteome</keyword>
<evidence type="ECO:0000256" key="10">
    <source>
        <dbReference type="ARBA" id="ARBA00022804"/>
    </source>
</evidence>
<gene>
    <name evidence="16" type="primary">cap</name>
</gene>
<keyword evidence="9" id="KW-1162">Viral penetration into host cytoplasm</keyword>
<comment type="subunit">
    <text evidence="15">Homomultimer. Assembles in the nucleus, presumably in an immature form, then migrates to the cytoplasm once assembled as mature virion. Interacts with Rep; this interaction relocates Rep into the nucleus.</text>
</comment>
<evidence type="ECO:0000256" key="14">
    <source>
        <dbReference type="ARBA" id="ARBA00023296"/>
    </source>
</evidence>
<comment type="subcellular location">
    <subcellularLocation>
        <location evidence="1">Host nucleus</location>
    </subcellularLocation>
    <subcellularLocation>
        <location evidence="2">Virion</location>
    </subcellularLocation>
</comment>
<dbReference type="GO" id="GO:0019062">
    <property type="term" value="P:virion attachment to host cell"/>
    <property type="evidence" value="ECO:0007669"/>
    <property type="project" value="UniProtKB-KW"/>
</dbReference>
<dbReference type="GO" id="GO:0075732">
    <property type="term" value="P:viral penetration into host nucleus"/>
    <property type="evidence" value="ECO:0007669"/>
    <property type="project" value="UniProtKB-KW"/>
</dbReference>
<proteinExistence type="inferred from homology"/>
<dbReference type="GO" id="GO:0042025">
    <property type="term" value="C:host cell nucleus"/>
    <property type="evidence" value="ECO:0007669"/>
    <property type="project" value="UniProtKB-SubCell"/>
</dbReference>
<keyword evidence="7" id="KW-1048">Host nucleus</keyword>
<sequence length="232" mass="27108">MNRIYLFRLRHSVKVTLQRDESGAFKYGTDAFTFTLEDVLKRDGGQLKLPFEDYTIVLVKVEMRPLGESVTIWKGFGHTVPIQDARLTNFKKKAGLQDDPLANFDGAKKWDQRWGFKRLLRPRPQLVSTDLSTANEVAPIWLNSQRSFWIPLQQTAQRIAPEKINHYGLAFSYLQPSPEDEFYQAEITFYMKFRQFAWTTLNDPPTPNWQEQLPPNMELMNIIDEDEGVDFQ</sequence>
<keyword evidence="12" id="KW-1164">Virus endocytosis by host</keyword>
<dbReference type="OrthoDB" id="7660at10239"/>
<keyword evidence="13" id="KW-0238">DNA-binding</keyword>
<evidence type="ECO:0000256" key="3">
    <source>
        <dbReference type="ARBA" id="ARBA00010301"/>
    </source>
</evidence>
<dbReference type="GO" id="GO:0043657">
    <property type="term" value="C:host cell"/>
    <property type="evidence" value="ECO:0007669"/>
    <property type="project" value="GOC"/>
</dbReference>
<dbReference type="SMR" id="D4N3Q1"/>
<evidence type="ECO:0000256" key="6">
    <source>
        <dbReference type="ARBA" id="ARBA00022561"/>
    </source>
</evidence>
<keyword evidence="8" id="KW-0945">Host-virus interaction</keyword>
<evidence type="ECO:0000256" key="13">
    <source>
        <dbReference type="ARBA" id="ARBA00023125"/>
    </source>
</evidence>
<evidence type="ECO:0000256" key="9">
    <source>
        <dbReference type="ARBA" id="ARBA00022595"/>
    </source>
</evidence>
<evidence type="ECO:0000256" key="7">
    <source>
        <dbReference type="ARBA" id="ARBA00022562"/>
    </source>
</evidence>
<evidence type="ECO:0000256" key="15">
    <source>
        <dbReference type="ARBA" id="ARBA00046863"/>
    </source>
</evidence>
<dbReference type="InterPro" id="IPR003383">
    <property type="entry name" value="Circovirus_capsid"/>
</dbReference>
<keyword evidence="11" id="KW-0946">Virion</keyword>
<evidence type="ECO:0000256" key="1">
    <source>
        <dbReference type="ARBA" id="ARBA00004147"/>
    </source>
</evidence>
<evidence type="ECO:0000256" key="2">
    <source>
        <dbReference type="ARBA" id="ARBA00004328"/>
    </source>
</evidence>
<dbReference type="GO" id="GO:0075509">
    <property type="term" value="P:endocytosis involved in viral entry into host cell"/>
    <property type="evidence" value="ECO:0007669"/>
    <property type="project" value="UniProtKB-KW"/>
</dbReference>
<keyword evidence="4" id="KW-1140">T=1 icosahedral capsid protein</keyword>
<keyword evidence="14" id="KW-1160">Virus entry into host cell</keyword>
<evidence type="ECO:0000313" key="16">
    <source>
        <dbReference type="EMBL" id="ADD62466.1"/>
    </source>
</evidence>
<dbReference type="GO" id="GO:0019069">
    <property type="term" value="P:viral capsid assembly"/>
    <property type="evidence" value="ECO:0007669"/>
    <property type="project" value="InterPro"/>
</dbReference>
<organism evidence="16 17">
    <name type="scientific">Chimpanzee stool avian-like circovirus Chimp17</name>
    <dbReference type="NCBI Taxonomy" id="743290"/>
    <lineage>
        <taxon>Viruses</taxon>
        <taxon>Monodnaviria</taxon>
        <taxon>Shotokuvirae</taxon>
        <taxon>Cressdnaviricota</taxon>
        <taxon>Arfiviricetes</taxon>
        <taxon>Cirlivirales</taxon>
        <taxon>Circoviridae</taxon>
        <taxon>Circovirus</taxon>
        <taxon>Circovirus impundu</taxon>
    </lineage>
</organism>
<evidence type="ECO:0000256" key="12">
    <source>
        <dbReference type="ARBA" id="ARBA00022890"/>
    </source>
</evidence>
<keyword evidence="6" id="KW-0167">Capsid protein</keyword>
<dbReference type="Gene3D" id="2.60.120.950">
    <property type="entry name" value="Circovirus capsid protein"/>
    <property type="match status" value="1"/>
</dbReference>
<dbReference type="GO" id="GO:0039615">
    <property type="term" value="C:T=1 icosahedral viral capsid"/>
    <property type="evidence" value="ECO:0007669"/>
    <property type="project" value="UniProtKB-KW"/>
</dbReference>
<dbReference type="KEGG" id="vg:37617101"/>
<dbReference type="Proteomes" id="UP000137139">
    <property type="component" value="Segment"/>
</dbReference>
<dbReference type="RefSeq" id="YP_009506282.1">
    <property type="nucleotide sequence ID" value="NC_038391.1"/>
</dbReference>
<dbReference type="Pfam" id="PF02443">
    <property type="entry name" value="Circo_capsid"/>
    <property type="match status" value="1"/>
</dbReference>
<dbReference type="GO" id="GO:0003677">
    <property type="term" value="F:DNA binding"/>
    <property type="evidence" value="ECO:0007669"/>
    <property type="project" value="UniProtKB-KW"/>
</dbReference>
<keyword evidence="10" id="KW-1161">Viral attachment to host cell</keyword>
<accession>D4N3Q1</accession>
<evidence type="ECO:0000256" key="8">
    <source>
        <dbReference type="ARBA" id="ARBA00022581"/>
    </source>
</evidence>
<comment type="similarity">
    <text evidence="3">Belongs to the circoviridae capsid protein family.</text>
</comment>
<evidence type="ECO:0000256" key="11">
    <source>
        <dbReference type="ARBA" id="ARBA00022844"/>
    </source>
</evidence>
<reference evidence="16 17" key="1">
    <citation type="journal article" date="2010" name="J. Virol.">
        <title>Multiple diverse circoviruses infect farm animals and are commonly found in human and chimpanzee feces.</title>
        <authorList>
            <person name="Li L."/>
            <person name="Kapoor A."/>
            <person name="Slikas B."/>
            <person name="Bamidele O.S."/>
            <person name="Wang C."/>
            <person name="Shaukat S."/>
            <person name="Masroor M.A."/>
            <person name="Wilson M.L."/>
            <person name="Ndjango J.B."/>
            <person name="Peeters M."/>
            <person name="Gross-Camp N.D."/>
            <person name="Muller M.N."/>
            <person name="Hahn B.H."/>
            <person name="Wolfe N.D."/>
            <person name="Triki H."/>
            <person name="Bartkus J."/>
            <person name="Zaidi S.Z."/>
            <person name="Delwart E."/>
        </authorList>
    </citation>
    <scope>NUCLEOTIDE SEQUENCE [LARGE SCALE GENOMIC DNA]</scope>
    <source>
        <strain evidence="16">Chimp17</strain>
    </source>
</reference>
<protein>
    <submittedName>
        <fullName evidence="16">Capsid protein</fullName>
    </submittedName>
</protein>
<dbReference type="InterPro" id="IPR038652">
    <property type="entry name" value="Circovirus_capsid_sf"/>
</dbReference>
<dbReference type="GeneID" id="37617101"/>
<name>D4N3Q1_9CIRC</name>